<proteinExistence type="predicted"/>
<name>A0ABQ7YJH6_BRANA</name>
<sequence>MIFRRWDPGIYGERSNQVGLHLEVWFEETWKRYGVLARGYFSDSRRVFSQKGNTGFDRSRLLLGSSISIWILVIIKTKYQANKGMFFVYIETKSRAIGNEIRENMIRLFHTGDWKLWIRLLVFNGIPQIYASLEVSWIIIIIASRCFGPVRKTLAHGLALEKLLWLVSLNRMQSRTRWLLHRLARSTGLERQRERGRSDVRYKVTEFLAVTELGSFRLICWTNIGSS</sequence>
<gene>
    <name evidence="1" type="ORF">HID58_074799</name>
</gene>
<reference evidence="1 2" key="1">
    <citation type="submission" date="2021-05" db="EMBL/GenBank/DDBJ databases">
        <title>Genome Assembly of Synthetic Allotetraploid Brassica napus Reveals Homoeologous Exchanges between Subgenomes.</title>
        <authorList>
            <person name="Davis J.T."/>
        </authorList>
    </citation>
    <scope>NUCLEOTIDE SEQUENCE [LARGE SCALE GENOMIC DNA]</scope>
    <source>
        <strain evidence="2">cv. Da-Ae</strain>
        <tissue evidence="1">Seedling</tissue>
    </source>
</reference>
<evidence type="ECO:0000313" key="1">
    <source>
        <dbReference type="EMBL" id="KAH0867777.1"/>
    </source>
</evidence>
<accession>A0ABQ7YJH6</accession>
<keyword evidence="2" id="KW-1185">Reference proteome</keyword>
<protein>
    <submittedName>
        <fullName evidence="1">Uncharacterized protein</fullName>
    </submittedName>
</protein>
<dbReference type="Proteomes" id="UP000824890">
    <property type="component" value="Unassembled WGS sequence"/>
</dbReference>
<organism evidence="1 2">
    <name type="scientific">Brassica napus</name>
    <name type="common">Rape</name>
    <dbReference type="NCBI Taxonomy" id="3708"/>
    <lineage>
        <taxon>Eukaryota</taxon>
        <taxon>Viridiplantae</taxon>
        <taxon>Streptophyta</taxon>
        <taxon>Embryophyta</taxon>
        <taxon>Tracheophyta</taxon>
        <taxon>Spermatophyta</taxon>
        <taxon>Magnoliopsida</taxon>
        <taxon>eudicotyledons</taxon>
        <taxon>Gunneridae</taxon>
        <taxon>Pentapetalae</taxon>
        <taxon>rosids</taxon>
        <taxon>malvids</taxon>
        <taxon>Brassicales</taxon>
        <taxon>Brassicaceae</taxon>
        <taxon>Brassiceae</taxon>
        <taxon>Brassica</taxon>
    </lineage>
</organism>
<evidence type="ECO:0000313" key="2">
    <source>
        <dbReference type="Proteomes" id="UP000824890"/>
    </source>
</evidence>
<comment type="caution">
    <text evidence="1">The sequence shown here is derived from an EMBL/GenBank/DDBJ whole genome shotgun (WGS) entry which is preliminary data.</text>
</comment>
<dbReference type="EMBL" id="JAGKQM010000017">
    <property type="protein sequence ID" value="KAH0867777.1"/>
    <property type="molecule type" value="Genomic_DNA"/>
</dbReference>